<dbReference type="Gene3D" id="1.20.58.220">
    <property type="entry name" value="Phosphate transport system protein phou homolog 2, domain 2"/>
    <property type="match status" value="1"/>
</dbReference>
<evidence type="ECO:0000313" key="4">
    <source>
        <dbReference type="Proteomes" id="UP001319874"/>
    </source>
</evidence>
<dbReference type="InterPro" id="IPR052912">
    <property type="entry name" value="UPF0111_domain"/>
</dbReference>
<dbReference type="SUPFAM" id="SSF109755">
    <property type="entry name" value="PhoU-like"/>
    <property type="match status" value="1"/>
</dbReference>
<proteinExistence type="inferred from homology"/>
<organism evidence="3 4">
    <name type="scientific">Paraburkholderia terrae</name>
    <dbReference type="NCBI Taxonomy" id="311230"/>
    <lineage>
        <taxon>Bacteria</taxon>
        <taxon>Pseudomonadati</taxon>
        <taxon>Pseudomonadota</taxon>
        <taxon>Betaproteobacteria</taxon>
        <taxon>Burkholderiales</taxon>
        <taxon>Burkholderiaceae</taxon>
        <taxon>Paraburkholderia</taxon>
    </lineage>
</organism>
<feature type="coiled-coil region" evidence="2">
    <location>
        <begin position="60"/>
        <end position="118"/>
    </location>
</feature>
<dbReference type="InterPro" id="IPR038078">
    <property type="entry name" value="PhoU-like_sf"/>
</dbReference>
<evidence type="ECO:0000256" key="2">
    <source>
        <dbReference type="SAM" id="Coils"/>
    </source>
</evidence>
<dbReference type="PANTHER" id="PTHR37298">
    <property type="entry name" value="UPF0111 PROTEIN YKAA"/>
    <property type="match status" value="1"/>
</dbReference>
<name>A0ABN6JX61_9BURK</name>
<evidence type="ECO:0000313" key="3">
    <source>
        <dbReference type="EMBL" id="BCZ84603.1"/>
    </source>
</evidence>
<dbReference type="Pfam" id="PF01865">
    <property type="entry name" value="PhoU_div"/>
    <property type="match status" value="1"/>
</dbReference>
<reference evidence="3 4" key="1">
    <citation type="journal article" date="2022" name="Front. Microbiol.">
        <title>Identification and characterization of a novel class of self-sufficient cytochrome P450 hydroxylase involved in cyclohexanecarboxylate degradation in Paraburkholderia terrae strain KU-64.</title>
        <authorList>
            <person name="Yamamoto T."/>
            <person name="Hasegawa Y."/>
            <person name="Iwaki H."/>
        </authorList>
    </citation>
    <scope>NUCLEOTIDE SEQUENCE [LARGE SCALE GENOMIC DNA]</scope>
    <source>
        <strain evidence="3 4">KU-64</strain>
    </source>
</reference>
<dbReference type="PANTHER" id="PTHR37298:SF1">
    <property type="entry name" value="UPF0111 PROTEIN YKAA"/>
    <property type="match status" value="1"/>
</dbReference>
<accession>A0ABN6JX61</accession>
<dbReference type="Proteomes" id="UP001319874">
    <property type="component" value="Chromosome 4"/>
</dbReference>
<evidence type="ECO:0008006" key="5">
    <source>
        <dbReference type="Google" id="ProtNLM"/>
    </source>
</evidence>
<protein>
    <recommendedName>
        <fullName evidence="5">DUF47 domain-containing protein</fullName>
    </recommendedName>
</protein>
<evidence type="ECO:0000256" key="1">
    <source>
        <dbReference type="ARBA" id="ARBA00008591"/>
    </source>
</evidence>
<gene>
    <name evidence="3" type="ORF">PTKU64_82780</name>
</gene>
<comment type="similarity">
    <text evidence="1">Belongs to the UPF0111 family.</text>
</comment>
<sequence>MCHFCDGADGAPSKLEVIHPMFGRFMPREGNFFEIFNAHARYIVDGSRALEKLVEDLGEAERHRRNVKIIEKSADKLTSDCNDLLHKTFITPLDRDEIQQLMNTLDDIIDTIEDVANTITLYEVEALPPDAIEIARISTRATVLVQQAVSMLSDMKQAKQILQCCKEIDELESEVDRLLRTAISRLFREEDDVKALIKLKSVYELLETITDKCEDAATIIQGIVLENA</sequence>
<keyword evidence="2" id="KW-0175">Coiled coil</keyword>
<keyword evidence="4" id="KW-1185">Reference proteome</keyword>
<dbReference type="EMBL" id="AP024958">
    <property type="protein sequence ID" value="BCZ84603.1"/>
    <property type="molecule type" value="Genomic_DNA"/>
</dbReference>
<dbReference type="InterPro" id="IPR018445">
    <property type="entry name" value="Put_Phosphate_transp_reg"/>
</dbReference>